<dbReference type="Pfam" id="PF00767">
    <property type="entry name" value="Poty_coat"/>
    <property type="match status" value="1"/>
</dbReference>
<evidence type="ECO:0000259" key="24">
    <source>
        <dbReference type="PROSITE" id="PS51436"/>
    </source>
</evidence>
<keyword evidence="3" id="KW-0696">RNA-directed RNA polymerase</keyword>
<evidence type="ECO:0000256" key="17">
    <source>
        <dbReference type="ARBA" id="ARBA00034108"/>
    </source>
</evidence>
<keyword evidence="7" id="KW-0597">Phosphoprotein</keyword>
<feature type="region of interest" description="Disordered" evidence="19">
    <location>
        <begin position="2236"/>
        <end position="2261"/>
    </location>
</feature>
<feature type="domain" description="Helicase ATP-binding" evidence="22">
    <location>
        <begin position="441"/>
        <end position="599"/>
    </location>
</feature>
<dbReference type="PROSITE" id="PS50507">
    <property type="entry name" value="RDRP_SSRNA_POS"/>
    <property type="match status" value="1"/>
</dbReference>
<dbReference type="GO" id="GO:0006351">
    <property type="term" value="P:DNA-templated transcription"/>
    <property type="evidence" value="ECO:0007669"/>
    <property type="project" value="InterPro"/>
</dbReference>
<keyword evidence="8" id="KW-0167">Capsid protein</keyword>
<dbReference type="CDD" id="cd23175">
    <property type="entry name" value="ps-ssRNAv_Potyviridae_RdRp"/>
    <property type="match status" value="1"/>
</dbReference>
<dbReference type="GO" id="GO:0003723">
    <property type="term" value="F:RNA binding"/>
    <property type="evidence" value="ECO:0007669"/>
    <property type="project" value="InterPro"/>
</dbReference>
<keyword evidence="15" id="KW-0946">Virion</keyword>
<evidence type="ECO:0000256" key="11">
    <source>
        <dbReference type="ARBA" id="ARBA00022741"/>
    </source>
</evidence>
<feature type="domain" description="RdRp catalytic" evidence="21">
    <location>
        <begin position="1748"/>
        <end position="1872"/>
    </location>
</feature>
<evidence type="ECO:0000256" key="14">
    <source>
        <dbReference type="ARBA" id="ARBA00022840"/>
    </source>
</evidence>
<accession>Q71BF1</accession>
<evidence type="ECO:0000256" key="8">
    <source>
        <dbReference type="ARBA" id="ARBA00022561"/>
    </source>
</evidence>
<dbReference type="Pfam" id="PF08440">
    <property type="entry name" value="Poty_PP"/>
    <property type="match status" value="1"/>
</dbReference>
<dbReference type="PANTHER" id="PTHR43519">
    <property type="entry name" value="ATP-DEPENDENT RNA HELICASE HRPB"/>
    <property type="match status" value="1"/>
</dbReference>
<dbReference type="SUPFAM" id="SSF56672">
    <property type="entry name" value="DNA/RNA polymerases"/>
    <property type="match status" value="1"/>
</dbReference>
<keyword evidence="20" id="KW-0812">Transmembrane</keyword>
<keyword evidence="9" id="KW-0808">Transferase</keyword>
<keyword evidence="20" id="KW-0472">Membrane</keyword>
<dbReference type="PANTHER" id="PTHR43519:SF1">
    <property type="entry name" value="ATP-DEPENDENT RNA HELICASE HRPB"/>
    <property type="match status" value="1"/>
</dbReference>
<feature type="domain" description="Peptidase C4" evidence="24">
    <location>
        <begin position="1260"/>
        <end position="1479"/>
    </location>
</feature>
<evidence type="ECO:0000313" key="25">
    <source>
        <dbReference type="EMBL" id="AAQ10758.1"/>
    </source>
</evidence>
<protein>
    <submittedName>
        <fullName evidence="25">Polyprotein</fullName>
    </submittedName>
</protein>
<dbReference type="GO" id="GO:0008234">
    <property type="term" value="F:cysteine-type peptidase activity"/>
    <property type="evidence" value="ECO:0007669"/>
    <property type="project" value="InterPro"/>
</dbReference>
<dbReference type="Pfam" id="PF00680">
    <property type="entry name" value="RdRP_1"/>
    <property type="match status" value="1"/>
</dbReference>
<feature type="transmembrane region" description="Helical" evidence="20">
    <location>
        <begin position="299"/>
        <end position="316"/>
    </location>
</feature>
<proteinExistence type="predicted"/>
<dbReference type="Gene3D" id="3.30.70.270">
    <property type="match status" value="1"/>
</dbReference>
<evidence type="ECO:0000256" key="6">
    <source>
        <dbReference type="ARBA" id="ARBA00022520"/>
    </source>
</evidence>
<dbReference type="Pfam" id="PF00270">
    <property type="entry name" value="DEAD"/>
    <property type="match status" value="1"/>
</dbReference>
<dbReference type="InterPro" id="IPR011545">
    <property type="entry name" value="DEAD/DEAH_box_helicase_dom"/>
</dbReference>
<dbReference type="Gene3D" id="3.40.50.300">
    <property type="entry name" value="P-loop containing nucleotide triphosphate hydrolases"/>
    <property type="match status" value="2"/>
</dbReference>
<dbReference type="GO" id="GO:0006508">
    <property type="term" value="P:proteolysis"/>
    <property type="evidence" value="ECO:0007669"/>
    <property type="project" value="InterPro"/>
</dbReference>
<dbReference type="Pfam" id="PF00271">
    <property type="entry name" value="Helicase_C"/>
    <property type="match status" value="1"/>
</dbReference>
<evidence type="ECO:0000256" key="12">
    <source>
        <dbReference type="ARBA" id="ARBA00022801"/>
    </source>
</evidence>
<evidence type="ECO:0000256" key="7">
    <source>
        <dbReference type="ARBA" id="ARBA00022553"/>
    </source>
</evidence>
<dbReference type="SUPFAM" id="SSF52540">
    <property type="entry name" value="P-loop containing nucleoside triphosphate hydrolases"/>
    <property type="match status" value="1"/>
</dbReference>
<feature type="compositionally biased region" description="Basic and acidic residues" evidence="19">
    <location>
        <begin position="2245"/>
        <end position="2261"/>
    </location>
</feature>
<keyword evidence="13" id="KW-0347">Helicase</keyword>
<keyword evidence="11" id="KW-0547">Nucleotide-binding</keyword>
<dbReference type="InterPro" id="IPR001730">
    <property type="entry name" value="Potyv_NIa-pro_dom"/>
</dbReference>
<dbReference type="GO" id="GO:0004386">
    <property type="term" value="F:helicase activity"/>
    <property type="evidence" value="ECO:0007669"/>
    <property type="project" value="UniProtKB-KW"/>
</dbReference>
<dbReference type="SMART" id="SM00487">
    <property type="entry name" value="DEXDc"/>
    <property type="match status" value="1"/>
</dbReference>
<feature type="domain" description="Helicase C-terminal" evidence="23">
    <location>
        <begin position="605"/>
        <end position="780"/>
    </location>
</feature>
<comment type="subcellular location">
    <subcellularLocation>
        <location evidence="17">Host cytoplasmic vesicle</location>
    </subcellularLocation>
    <subcellularLocation>
        <location evidence="2">Virion</location>
    </subcellularLocation>
</comment>
<dbReference type="InterPro" id="IPR013648">
    <property type="entry name" value="PP_Potyviridae"/>
</dbReference>
<keyword evidence="12" id="KW-0378">Hydrolase</keyword>
<keyword evidence="20" id="KW-1133">Transmembrane helix</keyword>
<dbReference type="EMBL" id="AF536942">
    <property type="protein sequence ID" value="AAQ10758.1"/>
    <property type="molecule type" value="Genomic_RNA"/>
</dbReference>
<evidence type="ECO:0000256" key="9">
    <source>
        <dbReference type="ARBA" id="ARBA00022679"/>
    </source>
</evidence>
<evidence type="ECO:0000256" key="5">
    <source>
        <dbReference type="ARBA" id="ARBA00022497"/>
    </source>
</evidence>
<dbReference type="GO" id="GO:0005524">
    <property type="term" value="F:ATP binding"/>
    <property type="evidence" value="ECO:0007669"/>
    <property type="project" value="UniProtKB-KW"/>
</dbReference>
<evidence type="ECO:0000256" key="19">
    <source>
        <dbReference type="SAM" id="MobiDB-lite"/>
    </source>
</evidence>
<evidence type="ECO:0000256" key="2">
    <source>
        <dbReference type="ARBA" id="ARBA00004328"/>
    </source>
</evidence>
<dbReference type="GO" id="GO:0044161">
    <property type="term" value="C:host cell cytoplasmic vesicle"/>
    <property type="evidence" value="ECO:0007669"/>
    <property type="project" value="UniProtKB-SubCell"/>
</dbReference>
<evidence type="ECO:0000256" key="4">
    <source>
        <dbReference type="ARBA" id="ARBA00022488"/>
    </source>
</evidence>
<evidence type="ECO:0000256" key="13">
    <source>
        <dbReference type="ARBA" id="ARBA00022806"/>
    </source>
</evidence>
<feature type="transmembrane region" description="Helical" evidence="20">
    <location>
        <begin position="266"/>
        <end position="287"/>
    </location>
</feature>
<evidence type="ECO:0000259" key="21">
    <source>
        <dbReference type="PROSITE" id="PS50507"/>
    </source>
</evidence>
<dbReference type="InterPro" id="IPR001592">
    <property type="entry name" value="Poty_coat"/>
</dbReference>
<dbReference type="SUPFAM" id="SSF50494">
    <property type="entry name" value="Trypsin-like serine proteases"/>
    <property type="match status" value="1"/>
</dbReference>
<dbReference type="InterPro" id="IPR027417">
    <property type="entry name" value="P-loop_NTPase"/>
</dbReference>
<keyword evidence="16" id="KW-0693">Viral RNA replication</keyword>
<dbReference type="InterPro" id="IPR001205">
    <property type="entry name" value="RNA-dir_pol_C"/>
</dbReference>
<dbReference type="InterPro" id="IPR014001">
    <property type="entry name" value="Helicase_ATP-bd"/>
</dbReference>
<dbReference type="PROSITE" id="PS51192">
    <property type="entry name" value="HELICASE_ATP_BIND_1"/>
    <property type="match status" value="1"/>
</dbReference>
<dbReference type="InterPro" id="IPR007094">
    <property type="entry name" value="RNA-dir_pol_PSvirus"/>
</dbReference>
<dbReference type="GO" id="GO:0039694">
    <property type="term" value="P:viral RNA genome replication"/>
    <property type="evidence" value="ECO:0007669"/>
    <property type="project" value="InterPro"/>
</dbReference>
<comment type="catalytic activity">
    <reaction evidence="1">
        <text>Hydrolyzes glutaminyl bonds, and activity is further restricted by preferences for the amino acids in P6 - P1' that vary with the species of potyvirus, e.g. Glu-Xaa-Xaa-Tyr-Xaa-Gln-|-(Ser or Gly) for the enzyme from tobacco etch virus. The natural substrate is the viral polyprotein, but other proteins and oligopeptides containing the appropriate consensus sequence are also cleaved.</text>
        <dbReference type="EC" id="3.4.22.44"/>
    </reaction>
</comment>
<evidence type="ECO:0000256" key="3">
    <source>
        <dbReference type="ARBA" id="ARBA00022484"/>
    </source>
</evidence>
<dbReference type="GO" id="GO:0003968">
    <property type="term" value="F:RNA-directed RNA polymerase activity"/>
    <property type="evidence" value="ECO:0007669"/>
    <property type="project" value="UniProtKB-KW"/>
</dbReference>
<dbReference type="Pfam" id="PF00863">
    <property type="entry name" value="Peptidase_C4"/>
    <property type="match status" value="1"/>
</dbReference>
<dbReference type="SMART" id="SM00490">
    <property type="entry name" value="HELICc"/>
    <property type="match status" value="1"/>
</dbReference>
<dbReference type="InterPro" id="IPR001650">
    <property type="entry name" value="Helicase_C-like"/>
</dbReference>
<dbReference type="InterPro" id="IPR043502">
    <property type="entry name" value="DNA/RNA_pol_sf"/>
</dbReference>
<dbReference type="PROSITE" id="PS51436">
    <property type="entry name" value="POTYVIRUS_NIA_PRO"/>
    <property type="match status" value="1"/>
</dbReference>
<dbReference type="InterPro" id="IPR043128">
    <property type="entry name" value="Rev_trsase/Diguanyl_cyclase"/>
</dbReference>
<dbReference type="GO" id="GO:0019029">
    <property type="term" value="C:helical viral capsid"/>
    <property type="evidence" value="ECO:0007669"/>
    <property type="project" value="UniProtKB-KW"/>
</dbReference>
<evidence type="ECO:0000259" key="22">
    <source>
        <dbReference type="PROSITE" id="PS51192"/>
    </source>
</evidence>
<sequence>MEEFIPEVFYQNQVQSLKKILKSWKRGTSIYAYLAREQEVLAFLVLSPAHIAKLNKLLTEESARCALLAQNCETIEALAVVRQALQGVTLHFGDNGMEKGWLHMMKALDACLDESFSENAAALKKSIQAVGHKLIAAKNRIESCERSVNHLTTFQFAREYGLSTTYFEKLSNFGGHIRSFVWSSDSGEISQRPRKRNHHIRRAFRHSRATTGVSFGATASGSSVPSGLPARWCFNSAVFIWSLCGVLNLSMVVLQFTLKRHFGKFYFRYIMSGVLAICAVCCVHLKNRKGPILQASQKDKRFIGILAFCITVIYMFDVDLADSLSNNLHKISRLVNLFLDDNRGFATPALDNLTDFTTILQSGTSSDDLKIVQDTLAVVLQVDDEDATQDDAIYDSDGLQTFKQWVSHNQLAGMQLARPLQYPCSNTYGLTADNVAELATSMAQEAKQWSQVVGHTGSGKSTRLPTAYANCLKGLAGRKKNVLVCEPTRAATVNVTSGISQNFGRLVYGRHEGWSNLGDKTIQVMTYGSALAAWKVDNKFLSQFDAVFLDESHLITTHALVFESICQEATNVRKFYVSATPRDGKKCPEAVRRYEIKTVKSECSSIDTFVRSQEKENSLYVLKHDTVLVFLAGKAECDRAASNWNKLYSTNMYAYSLTGDNFTVAYENIVTRMLTDRIIVFCTNILETGVTLNVDCVVDFGFTMRPELDLVDKSLTLMRRRVTENERAQRIGRAGRLRTGHAICIGNPETRHDLVPPETLYEAALLSFVHGVQFYINEHFENAWIEGVTKSQASVMTQFKLSPFLMRDIVRDDGAIPLSLHKILKDYTHRNTDLIGTKLSVMSHVYNSWPLYRTVHQSIFRGDSNVPQALKHARVPFNVSTAHDFPWENFAQACLEFQPRVLQVFSDSSSTSRIINLQIGKMHIVNSMEEVKININSYQRSAENLRSVKDSFESSIFRTKLLRGNPTGKITKRIETLLDNVRVLQQVHAKLEIIAYSGGEKLNMDKKSVDELNEIVELQSKNSLTAERLARMIASNKNPAPISVNLFAESGGQMLGGLLVMVAAWFMDLVFWVSPRKQDDITIEGKGRAYNRDKRMGYDSYEEDEVRNKINKKFKERSTRFSNDSKPETSSKYRNLKQEFVNFYDLKTDANVLQAVFTAMDGAVLLQTEAPMADIDRVNRLLQEHFSDSDSQAVHEGLNTMVKCHLTMKDGRQFELDMEWHDPETVAKLGGEVGFRMNRDELRQVGATRYINPKAQTSAATLEGMTMKPMSSFTIDSAKMVGFIKTAKDTLNCILYGDWIIAPAHIQQGEGDITFIFQHTQFTTTTERLSSYGIRQFKGLDLVVIRRPQQIRAVKKDMRASILDTPTEIQMLYLSTKGGKYQVSTSAVCFPHYNNRWGHVISTAEGMCGCIVFNPTTNHIVGIHVSYNDTRRRNEFQAFTSDVLTTINAPGHEIPFSPWVFDWKFCGYTTKPRNLQSAPNTLERLNINATGFGFKLNAQEIKPAMLRSTESFSREFPDTQFKLIGEVKKGLIDKHTITGENPYFLEFLNTFKPYQWVQAFMDEYAPSILAYDAYFKDLKKYDRPPHASVFCKDTLTKAKHKMIKILEEAGMGRTLVRTTEQVLLDMAWTTSGGPLYHGKKIDIVQHLSDDELVQFSEACQQALITGTLDGVWNGSLKAELRSSQKIFERKTRVFTAAPITSLIAMKYYVDDFNKQFYKTHLKAPHTVGINKFNRGWQNLYEKLNKPGWTHGSGDGSRFDSSIDGFLFDVIKDIRKHFMDTEHHKQLDTIYEEIVNTKICLANGLVIQKNCGNNSGQPSTVVDNTLALMTSFLYAYARLTVDDTFELMDENFVFVCNGDDNKFAMSPSFMAKFGCDFSPFLSELGLTYEFDEATEDICENPYMSLTMVRTSFGIGFSLSIERIVAILQWSRAGGVLHAYLSGIAALFESFNTPKLFNLVHTYLLWLVTEHEEELFSMMELKDMFMPLPTREQIALLHYVGTGPIVEETYLQSGKDEPDPIVPPVSDTDLTNLAAAPPANTRSRAVVPRGTSDWNLPEPKMRMLGFKSKINIETLADVPEGYMNTFASVATETQRRKWEETTRGDFGITDDEKWEKLLIAACIYFADNGTSPNFDEELTMEVNGGLNSIKEYPVRPFVVRAKKISTLRRIFRCYSIETKLMFVKLRPVPQWAIKHGCLDEIVFDFMIPDQFTSRTALETLKQTKLAAIGVGTSNSLLTSEQTNMRTTETRRRNDYDGHEALLR</sequence>
<evidence type="ECO:0000256" key="20">
    <source>
        <dbReference type="SAM" id="Phobius"/>
    </source>
</evidence>
<evidence type="ECO:0000256" key="18">
    <source>
        <dbReference type="ARBA" id="ARBA00045403"/>
    </source>
</evidence>
<keyword evidence="6" id="KW-0191">Covalent protein-RNA linkage</keyword>
<evidence type="ECO:0000259" key="23">
    <source>
        <dbReference type="PROSITE" id="PS51194"/>
    </source>
</evidence>
<evidence type="ECO:0000256" key="16">
    <source>
        <dbReference type="ARBA" id="ARBA00022953"/>
    </source>
</evidence>
<dbReference type="PRINTS" id="PR00966">
    <property type="entry name" value="NIAPOTYPTASE"/>
</dbReference>
<evidence type="ECO:0000256" key="15">
    <source>
        <dbReference type="ARBA" id="ARBA00022844"/>
    </source>
</evidence>
<dbReference type="PROSITE" id="PS51194">
    <property type="entry name" value="HELICASE_CTER"/>
    <property type="match status" value="1"/>
</dbReference>
<name>Q71BF1_9POTY</name>
<comment type="function">
    <text evidence="18">Mediates the cap-independent, EIF4E-dependent translation of viral genomic RNAs. Binds to the cap-binding site of host EIF4E and thus interferes with the host EIF4E-dependent mRNA export and translation. VPg-RNA directly binds EIF4E and is a template for transcription. Also forms trimeric complexes with EIF4E-EIF4G, which are templates for translation.</text>
</comment>
<dbReference type="GO" id="GO:0016818">
    <property type="term" value="F:hydrolase activity, acting on acid anhydrides, in phosphorus-containing anhydrides"/>
    <property type="evidence" value="ECO:0007669"/>
    <property type="project" value="InterPro"/>
</dbReference>
<keyword evidence="14" id="KW-0067">ATP-binding</keyword>
<dbReference type="InterPro" id="IPR043504">
    <property type="entry name" value="Peptidase_S1_PA_chymotrypsin"/>
</dbReference>
<keyword evidence="5" id="KW-1139">Helical capsid protein</keyword>
<dbReference type="GO" id="GO:0005198">
    <property type="term" value="F:structural molecule activity"/>
    <property type="evidence" value="ECO:0007669"/>
    <property type="project" value="InterPro"/>
</dbReference>
<dbReference type="Gene3D" id="2.40.10.10">
    <property type="entry name" value="Trypsin-like serine proteases"/>
    <property type="match status" value="1"/>
</dbReference>
<organism evidence="25">
    <name type="scientific">Barley mild mosaic virus</name>
    <dbReference type="NCBI Taxonomy" id="12466"/>
    <lineage>
        <taxon>Viruses</taxon>
        <taxon>Riboviria</taxon>
        <taxon>Orthornavirae</taxon>
        <taxon>Pisuviricota</taxon>
        <taxon>Stelpaviricetes</taxon>
        <taxon>Patatavirales</taxon>
        <taxon>Potyviridae</taxon>
        <taxon>Bymovirus</taxon>
        <taxon>Bymovirus hordei</taxon>
    </lineage>
</organism>
<keyword evidence="10" id="KW-0548">Nucleotidyltransferase</keyword>
<keyword evidence="4" id="KW-1036">Host cytoplasmic vesicle</keyword>
<evidence type="ECO:0000256" key="10">
    <source>
        <dbReference type="ARBA" id="ARBA00022695"/>
    </source>
</evidence>
<reference evidence="25" key="1">
    <citation type="submission" date="2002-08" db="EMBL/GenBank/DDBJ databases">
        <title>Nucleotide sequence of barley mild mosaic virus RNA 1.</title>
        <authorList>
            <person name="Lee K."/>
            <person name="Choi M."/>
            <person name="Lee W."/>
        </authorList>
    </citation>
    <scope>NUCLEOTIDE SEQUENCE</scope>
</reference>
<dbReference type="InterPro" id="IPR009003">
    <property type="entry name" value="Peptidase_S1_PA"/>
</dbReference>
<evidence type="ECO:0000256" key="1">
    <source>
        <dbReference type="ARBA" id="ARBA00000785"/>
    </source>
</evidence>